<sequence length="90" mass="10558">MDDTFDLTDVGYIKRITVGNTDPTNLKDESVIERQMAELNFCLEKDFPRGKIVGQEKNFQILRIGEHQVVLQSITYHIGYKRRPARFENR</sequence>
<protein>
    <submittedName>
        <fullName evidence="1">Uncharacterized protein</fullName>
    </submittedName>
</protein>
<dbReference type="EMBL" id="OAOP01000001">
    <property type="protein sequence ID" value="SNX67049.1"/>
    <property type="molecule type" value="Genomic_DNA"/>
</dbReference>
<dbReference type="Proteomes" id="UP000219546">
    <property type="component" value="Unassembled WGS sequence"/>
</dbReference>
<proteinExistence type="predicted"/>
<dbReference type="RefSeq" id="WP_097156880.1">
    <property type="nucleotide sequence ID" value="NZ_JBEPMQ010000003.1"/>
</dbReference>
<name>A0A285CHR5_9BACI</name>
<reference evidence="1 2" key="1">
    <citation type="submission" date="2017-08" db="EMBL/GenBank/DDBJ databases">
        <authorList>
            <person name="de Groot N.N."/>
        </authorList>
    </citation>
    <scope>NUCLEOTIDE SEQUENCE [LARGE SCALE GENOMIC DNA]</scope>
    <source>
        <strain evidence="1 2">JC228</strain>
    </source>
</reference>
<accession>A0A285CHR5</accession>
<evidence type="ECO:0000313" key="1">
    <source>
        <dbReference type="EMBL" id="SNX67049.1"/>
    </source>
</evidence>
<keyword evidence="2" id="KW-1185">Reference proteome</keyword>
<organism evidence="1 2">
    <name type="scientific">Bacillus oleivorans</name>
    <dbReference type="NCBI Taxonomy" id="1448271"/>
    <lineage>
        <taxon>Bacteria</taxon>
        <taxon>Bacillati</taxon>
        <taxon>Bacillota</taxon>
        <taxon>Bacilli</taxon>
        <taxon>Bacillales</taxon>
        <taxon>Bacillaceae</taxon>
        <taxon>Bacillus</taxon>
    </lineage>
</organism>
<gene>
    <name evidence="1" type="ORF">SAMN05877753_101363</name>
</gene>
<dbReference type="AlphaFoldDB" id="A0A285CHR5"/>
<dbReference type="OrthoDB" id="5518837at2"/>
<evidence type="ECO:0000313" key="2">
    <source>
        <dbReference type="Proteomes" id="UP000219546"/>
    </source>
</evidence>